<proteinExistence type="predicted"/>
<comment type="caution">
    <text evidence="2">The sequence shown here is derived from an EMBL/GenBank/DDBJ whole genome shotgun (WGS) entry which is preliminary data.</text>
</comment>
<dbReference type="EMBL" id="BMEY01000013">
    <property type="protein sequence ID" value="GGA81108.1"/>
    <property type="molecule type" value="Genomic_DNA"/>
</dbReference>
<evidence type="ECO:0000256" key="1">
    <source>
        <dbReference type="SAM" id="SignalP"/>
    </source>
</evidence>
<feature type="signal peptide" evidence="1">
    <location>
        <begin position="1"/>
        <end position="22"/>
    </location>
</feature>
<evidence type="ECO:0000313" key="2">
    <source>
        <dbReference type="EMBL" id="GGA81108.1"/>
    </source>
</evidence>
<sequence length="149" mass="16747">MKWLSILLLLFITLFCSNSVIAQEEIQTKYFGVGATVEEIDQAEFSVSTDGATAGEGFVFTTDQIHSGEKVNFSVVLKGNETLQIKLVETDVNGKFIKEQTSPAILLEDTWKEFKYQTKLAKHTKQIDIFVITDSAKKSVFKFRDALIN</sequence>
<reference evidence="2" key="2">
    <citation type="submission" date="2020-09" db="EMBL/GenBank/DDBJ databases">
        <authorList>
            <person name="Sun Q."/>
            <person name="Zhou Y."/>
        </authorList>
    </citation>
    <scope>NUCLEOTIDE SEQUENCE</scope>
    <source>
        <strain evidence="2">CGMCC 1.12408</strain>
    </source>
</reference>
<evidence type="ECO:0008006" key="4">
    <source>
        <dbReference type="Google" id="ProtNLM"/>
    </source>
</evidence>
<accession>A0A916S4V5</accession>
<name>A0A916S4V5_9BACI</name>
<keyword evidence="3" id="KW-1185">Reference proteome</keyword>
<keyword evidence="1" id="KW-0732">Signal</keyword>
<protein>
    <recommendedName>
        <fullName evidence="4">CBM6 domain-containing protein</fullName>
    </recommendedName>
</protein>
<organism evidence="2 3">
    <name type="scientific">Ornithinibacillus halotolerans</name>
    <dbReference type="NCBI Taxonomy" id="1274357"/>
    <lineage>
        <taxon>Bacteria</taxon>
        <taxon>Bacillati</taxon>
        <taxon>Bacillota</taxon>
        <taxon>Bacilli</taxon>
        <taxon>Bacillales</taxon>
        <taxon>Bacillaceae</taxon>
        <taxon>Ornithinibacillus</taxon>
    </lineage>
</organism>
<evidence type="ECO:0000313" key="3">
    <source>
        <dbReference type="Proteomes" id="UP000613512"/>
    </source>
</evidence>
<dbReference type="RefSeq" id="WP_188385056.1">
    <property type="nucleotide sequence ID" value="NZ_BMEY01000013.1"/>
</dbReference>
<feature type="chain" id="PRO_5037916881" description="CBM6 domain-containing protein" evidence="1">
    <location>
        <begin position="23"/>
        <end position="149"/>
    </location>
</feature>
<dbReference type="Proteomes" id="UP000613512">
    <property type="component" value="Unassembled WGS sequence"/>
</dbReference>
<dbReference type="AlphaFoldDB" id="A0A916S4V5"/>
<reference evidence="2" key="1">
    <citation type="journal article" date="2014" name="Int. J. Syst. Evol. Microbiol.">
        <title>Complete genome sequence of Corynebacterium casei LMG S-19264T (=DSM 44701T), isolated from a smear-ripened cheese.</title>
        <authorList>
            <consortium name="US DOE Joint Genome Institute (JGI-PGF)"/>
            <person name="Walter F."/>
            <person name="Albersmeier A."/>
            <person name="Kalinowski J."/>
            <person name="Ruckert C."/>
        </authorList>
    </citation>
    <scope>NUCLEOTIDE SEQUENCE</scope>
    <source>
        <strain evidence="2">CGMCC 1.12408</strain>
    </source>
</reference>
<gene>
    <name evidence="2" type="ORF">GCM10008025_25570</name>
</gene>